<proteinExistence type="predicted"/>
<keyword evidence="2" id="KW-0472">Membrane</keyword>
<keyword evidence="2" id="KW-1133">Transmembrane helix</keyword>
<sequence length="676" mass="73605">MTGDSTFETTDREPEGRETSNDSLMKGDDSAETRTESEEKSHDKHVASAQPKAVATSPETATKSIGGWPPKPASLRKHGFGHYFGLIVDFATVIVVFPFLVLAGAAAVLNGKIAPPHQWSTIYSAMNATVTIFPIVFTAIVARTIKAFATWKFERGTTLGLLEQLLASQSLFGALQTLWALRVLNIAGVVLVALAAISPIGGQSSLQMLKIRDRAELSQPVLSYLTTGQKAWSWFESGDYFWYALPSLNAMYSSSLMAPASVKTSTMDLWGNVKIPYLSRLGSVATSTGWQDVPMDQDVLYSSLIGIPVSGLSRSSNSSFTMETSYFDLDCYRLTNGTWINATVPEVATKGSPNGTFYGIAGSTYSIAIDYIVEMSYGSVYDYVSESNQKTETHPQATLLFQSMAGYESGFTRAYCHISTEYVEVAINCTGLACGVNSMRPSQNAHPDPRLVPFEFGYYFNGFGWQFPLATSSQAQTAETSSATEFYLNNPLNPFANSYRLVVNLYELSRDDMSIRLGQVLNSYYLGSLAPFTITGLTVGTGTGESEGGPADEPGNNTVAALASVNNVRYVCQWGWWTIFVLSCILMLITASIGAVLRWNTSSPDILGSISSMTRDSPYVELPEGGSTLGGTDRTRILKELKVQLRDVRERDDVGRLAFGSVDKAEGPPRADRMYE</sequence>
<feature type="transmembrane region" description="Helical" evidence="2">
    <location>
        <begin position="83"/>
        <end position="109"/>
    </location>
</feature>
<evidence type="ECO:0000313" key="3">
    <source>
        <dbReference type="EMBL" id="KIW31399.1"/>
    </source>
</evidence>
<dbReference type="HOGENOM" id="CLU_012207_1_0_1"/>
<dbReference type="STRING" id="569365.A0A0D2D6R9"/>
<accession>A0A0D2D6R9</accession>
<protein>
    <submittedName>
        <fullName evidence="3">Uncharacterized protein</fullName>
    </submittedName>
</protein>
<evidence type="ECO:0000256" key="2">
    <source>
        <dbReference type="SAM" id="Phobius"/>
    </source>
</evidence>
<evidence type="ECO:0000256" key="1">
    <source>
        <dbReference type="SAM" id="MobiDB-lite"/>
    </source>
</evidence>
<keyword evidence="4" id="KW-1185">Reference proteome</keyword>
<dbReference type="EMBL" id="KN847041">
    <property type="protein sequence ID" value="KIW31399.1"/>
    <property type="molecule type" value="Genomic_DNA"/>
</dbReference>
<organism evidence="3 4">
    <name type="scientific">Cladophialophora immunda</name>
    <dbReference type="NCBI Taxonomy" id="569365"/>
    <lineage>
        <taxon>Eukaryota</taxon>
        <taxon>Fungi</taxon>
        <taxon>Dikarya</taxon>
        <taxon>Ascomycota</taxon>
        <taxon>Pezizomycotina</taxon>
        <taxon>Eurotiomycetes</taxon>
        <taxon>Chaetothyriomycetidae</taxon>
        <taxon>Chaetothyriales</taxon>
        <taxon>Herpotrichiellaceae</taxon>
        <taxon>Cladophialophora</taxon>
    </lineage>
</organism>
<gene>
    <name evidence="3" type="ORF">PV07_03050</name>
</gene>
<feature type="compositionally biased region" description="Basic and acidic residues" evidence="1">
    <location>
        <begin position="9"/>
        <end position="46"/>
    </location>
</feature>
<feature type="transmembrane region" description="Helical" evidence="2">
    <location>
        <begin position="121"/>
        <end position="142"/>
    </location>
</feature>
<dbReference type="RefSeq" id="XP_016251615.1">
    <property type="nucleotide sequence ID" value="XM_016389713.1"/>
</dbReference>
<dbReference type="Proteomes" id="UP000054466">
    <property type="component" value="Unassembled WGS sequence"/>
</dbReference>
<feature type="region of interest" description="Disordered" evidence="1">
    <location>
        <begin position="1"/>
        <end position="68"/>
    </location>
</feature>
<dbReference type="GeneID" id="27342244"/>
<feature type="transmembrane region" description="Helical" evidence="2">
    <location>
        <begin position="179"/>
        <end position="201"/>
    </location>
</feature>
<evidence type="ECO:0000313" key="4">
    <source>
        <dbReference type="Proteomes" id="UP000054466"/>
    </source>
</evidence>
<keyword evidence="2" id="KW-0812">Transmembrane</keyword>
<name>A0A0D2D6R9_9EURO</name>
<reference evidence="3 4" key="1">
    <citation type="submission" date="2015-01" db="EMBL/GenBank/DDBJ databases">
        <title>The Genome Sequence of Cladophialophora immunda CBS83496.</title>
        <authorList>
            <consortium name="The Broad Institute Genomics Platform"/>
            <person name="Cuomo C."/>
            <person name="de Hoog S."/>
            <person name="Gorbushina A."/>
            <person name="Stielow B."/>
            <person name="Teixiera M."/>
            <person name="Abouelleil A."/>
            <person name="Chapman S.B."/>
            <person name="Priest M."/>
            <person name="Young S.K."/>
            <person name="Wortman J."/>
            <person name="Nusbaum C."/>
            <person name="Birren B."/>
        </authorList>
    </citation>
    <scope>NUCLEOTIDE SEQUENCE [LARGE SCALE GENOMIC DNA]</scope>
    <source>
        <strain evidence="3 4">CBS 83496</strain>
    </source>
</reference>
<dbReference type="AlphaFoldDB" id="A0A0D2D6R9"/>
<feature type="transmembrane region" description="Helical" evidence="2">
    <location>
        <begin position="574"/>
        <end position="597"/>
    </location>
</feature>
<dbReference type="OrthoDB" id="3692311at2759"/>
<dbReference type="VEuPathDB" id="FungiDB:PV07_03050"/>